<dbReference type="GO" id="GO:0071035">
    <property type="term" value="P:nuclear polyadenylation-dependent rRNA catabolic process"/>
    <property type="evidence" value="ECO:0007669"/>
    <property type="project" value="TreeGrafter"/>
</dbReference>
<dbReference type="OrthoDB" id="7608935at2759"/>
<dbReference type="PANTHER" id="PTHR46543">
    <property type="entry name" value="ZINC FINGER CCHC DOMAIN-CONTAINING PROTEIN 7"/>
    <property type="match status" value="1"/>
</dbReference>
<sequence length="591" mass="63073">MSDSGDEADSRTASVGINRPRSNNSSTRGSGDNDSRPTKRRRRNQNRAKDVNDIVPRGGSFSGTPLQVDPEDTSSSGSSSESEKAGSDSGKSVSSQDKAPVNPNVGSTAPAISWNQGKKNAVRTTLGKRKAATQPASKPQTTTANPAQFSTVNAYWKARDDSASPEPSGKDTGVDEGSQSDEDSDDSSDLEEGEIDSEGDSDSESLGSEADDSIMLNIGSKPEDGADEYNPEDLVVMNGQTNGYTNGISQNGVSALPLASGTVSSESKEEAFRQFTQKYPSPPASLVDLNQEDMDIQARHIYWDRDVNDIDLQLPIGCTECLQHGHLAAVCPTKECVHCNAWDEHPSTLCPSWRRCQRCRERGHNEKQCPSPLKSSADEVPCDLCGSSQHTENACDHQWKFPMRPATSQEFRVSISCAHCVSSSHLIGDCPSLRRSLNSTSFSLKGIPPSAIVNINTMPKESQPPINYKQGRARPQGARGGVNARSPSPSSDDMLPRKGSKPQPPRGRGRGGPIRFSTGPDKSRGRLPSRGRPPFAGNGTHKRFSPPPGPPLPRGPPPRGPSSRGGPPPRGRGRGAARGAPRGGGRGRRGK</sequence>
<dbReference type="GO" id="GO:0071039">
    <property type="term" value="P:nuclear polyadenylation-dependent CUT catabolic process"/>
    <property type="evidence" value="ECO:0007669"/>
    <property type="project" value="TreeGrafter"/>
</dbReference>
<dbReference type="PANTHER" id="PTHR46543:SF1">
    <property type="entry name" value="ZINC FINGER CCHC DOMAIN-CONTAINING PROTEIN 7"/>
    <property type="match status" value="1"/>
</dbReference>
<dbReference type="SUPFAM" id="SSF57756">
    <property type="entry name" value="Retrovirus zinc finger-like domains"/>
    <property type="match status" value="1"/>
</dbReference>
<keyword evidence="5" id="KW-0862">Zinc</keyword>
<evidence type="ECO:0000256" key="7">
    <source>
        <dbReference type="PROSITE-ProRule" id="PRU00047"/>
    </source>
</evidence>
<dbReference type="InterPro" id="IPR036875">
    <property type="entry name" value="Znf_CCHC_sf"/>
</dbReference>
<dbReference type="SMART" id="SM00343">
    <property type="entry name" value="ZnF_C2HC"/>
    <property type="match status" value="4"/>
</dbReference>
<feature type="compositionally biased region" description="Acidic residues" evidence="8">
    <location>
        <begin position="178"/>
        <end position="203"/>
    </location>
</feature>
<feature type="compositionally biased region" description="Basic and acidic residues" evidence="8">
    <location>
        <begin position="157"/>
        <end position="173"/>
    </location>
</feature>
<dbReference type="AlphaFoldDB" id="A0A9W9EG79"/>
<feature type="domain" description="CCHC-type" evidence="9">
    <location>
        <begin position="354"/>
        <end position="371"/>
    </location>
</feature>
<comment type="subcellular location">
    <subcellularLocation>
        <location evidence="1">Nucleus</location>
    </subcellularLocation>
</comment>
<dbReference type="Proteomes" id="UP001149165">
    <property type="component" value="Unassembled WGS sequence"/>
</dbReference>
<keyword evidence="11" id="KW-1185">Reference proteome</keyword>
<reference evidence="10" key="1">
    <citation type="submission" date="2022-11" db="EMBL/GenBank/DDBJ databases">
        <authorList>
            <person name="Petersen C."/>
        </authorList>
    </citation>
    <scope>NUCLEOTIDE SEQUENCE</scope>
    <source>
        <strain evidence="10">IBT 30069</strain>
    </source>
</reference>
<evidence type="ECO:0000256" key="3">
    <source>
        <dbReference type="ARBA" id="ARBA00022737"/>
    </source>
</evidence>
<evidence type="ECO:0000313" key="10">
    <source>
        <dbReference type="EMBL" id="KAJ5081267.1"/>
    </source>
</evidence>
<feature type="region of interest" description="Disordered" evidence="8">
    <location>
        <begin position="1"/>
        <end position="209"/>
    </location>
</feature>
<proteinExistence type="predicted"/>
<dbReference type="GO" id="GO:0071036">
    <property type="term" value="P:nuclear polyadenylation-dependent snoRNA catabolic process"/>
    <property type="evidence" value="ECO:0007669"/>
    <property type="project" value="TreeGrafter"/>
</dbReference>
<feature type="compositionally biased region" description="Pro residues" evidence="8">
    <location>
        <begin position="545"/>
        <end position="570"/>
    </location>
</feature>
<dbReference type="InterPro" id="IPR001878">
    <property type="entry name" value="Znf_CCHC"/>
</dbReference>
<dbReference type="GO" id="GO:0003723">
    <property type="term" value="F:RNA binding"/>
    <property type="evidence" value="ECO:0007669"/>
    <property type="project" value="TreeGrafter"/>
</dbReference>
<dbReference type="PROSITE" id="PS50158">
    <property type="entry name" value="ZF_CCHC"/>
    <property type="match status" value="1"/>
</dbReference>
<dbReference type="GO" id="GO:0008270">
    <property type="term" value="F:zinc ion binding"/>
    <property type="evidence" value="ECO:0007669"/>
    <property type="project" value="UniProtKB-KW"/>
</dbReference>
<keyword evidence="6" id="KW-0539">Nucleus</keyword>
<name>A0A9W9EG79_9EURO</name>
<dbReference type="GO" id="GO:0031499">
    <property type="term" value="C:TRAMP complex"/>
    <property type="evidence" value="ECO:0007669"/>
    <property type="project" value="TreeGrafter"/>
</dbReference>
<keyword evidence="2" id="KW-0479">Metal-binding</keyword>
<dbReference type="InterPro" id="IPR051644">
    <property type="entry name" value="TRAMP_AT-DNA-binding"/>
</dbReference>
<keyword evidence="4 7" id="KW-0863">Zinc-finger</keyword>
<evidence type="ECO:0000256" key="8">
    <source>
        <dbReference type="SAM" id="MobiDB-lite"/>
    </source>
</evidence>
<evidence type="ECO:0000256" key="1">
    <source>
        <dbReference type="ARBA" id="ARBA00004123"/>
    </source>
</evidence>
<reference evidence="10" key="2">
    <citation type="journal article" date="2023" name="IMA Fungus">
        <title>Comparative genomic study of the Penicillium genus elucidates a diverse pangenome and 15 lateral gene transfer events.</title>
        <authorList>
            <person name="Petersen C."/>
            <person name="Sorensen T."/>
            <person name="Nielsen M.R."/>
            <person name="Sondergaard T.E."/>
            <person name="Sorensen J.L."/>
            <person name="Fitzpatrick D.A."/>
            <person name="Frisvad J.C."/>
            <person name="Nielsen K.L."/>
        </authorList>
    </citation>
    <scope>NUCLEOTIDE SEQUENCE</scope>
    <source>
        <strain evidence="10">IBT 30069</strain>
    </source>
</reference>
<evidence type="ECO:0000256" key="6">
    <source>
        <dbReference type="ARBA" id="ARBA00023242"/>
    </source>
</evidence>
<dbReference type="GO" id="GO:0071038">
    <property type="term" value="P:TRAMP-dependent tRNA surveillance pathway"/>
    <property type="evidence" value="ECO:0007669"/>
    <property type="project" value="TreeGrafter"/>
</dbReference>
<feature type="compositionally biased region" description="Polar residues" evidence="8">
    <location>
        <begin position="134"/>
        <end position="153"/>
    </location>
</feature>
<keyword evidence="3" id="KW-0677">Repeat</keyword>
<gene>
    <name evidence="10" type="ORF">N7456_013505</name>
</gene>
<feature type="region of interest" description="Disordered" evidence="8">
    <location>
        <begin position="455"/>
        <end position="591"/>
    </location>
</feature>
<protein>
    <recommendedName>
        <fullName evidence="9">CCHC-type domain-containing protein</fullName>
    </recommendedName>
</protein>
<evidence type="ECO:0000256" key="2">
    <source>
        <dbReference type="ARBA" id="ARBA00022723"/>
    </source>
</evidence>
<accession>A0A9W9EG79</accession>
<comment type="caution">
    <text evidence="10">The sequence shown here is derived from an EMBL/GenBank/DDBJ whole genome shotgun (WGS) entry which is preliminary data.</text>
</comment>
<evidence type="ECO:0000259" key="9">
    <source>
        <dbReference type="PROSITE" id="PS50158"/>
    </source>
</evidence>
<dbReference type="EMBL" id="JAPQKH010000011">
    <property type="protein sequence ID" value="KAJ5081267.1"/>
    <property type="molecule type" value="Genomic_DNA"/>
</dbReference>
<organism evidence="10 11">
    <name type="scientific">Penicillium angulare</name>
    <dbReference type="NCBI Taxonomy" id="116970"/>
    <lineage>
        <taxon>Eukaryota</taxon>
        <taxon>Fungi</taxon>
        <taxon>Dikarya</taxon>
        <taxon>Ascomycota</taxon>
        <taxon>Pezizomycotina</taxon>
        <taxon>Eurotiomycetes</taxon>
        <taxon>Eurotiomycetidae</taxon>
        <taxon>Eurotiales</taxon>
        <taxon>Aspergillaceae</taxon>
        <taxon>Penicillium</taxon>
    </lineage>
</organism>
<dbReference type="GO" id="GO:0071037">
    <property type="term" value="P:nuclear polyadenylation-dependent snRNA catabolic process"/>
    <property type="evidence" value="ECO:0007669"/>
    <property type="project" value="TreeGrafter"/>
</dbReference>
<dbReference type="GO" id="GO:0071031">
    <property type="term" value="P:nuclear mRNA surveillance of mRNA 3'-end processing"/>
    <property type="evidence" value="ECO:0007669"/>
    <property type="project" value="TreeGrafter"/>
</dbReference>
<evidence type="ECO:0000313" key="11">
    <source>
        <dbReference type="Proteomes" id="UP001149165"/>
    </source>
</evidence>
<evidence type="ECO:0000256" key="4">
    <source>
        <dbReference type="ARBA" id="ARBA00022771"/>
    </source>
</evidence>
<feature type="compositionally biased region" description="Polar residues" evidence="8">
    <location>
        <begin position="11"/>
        <end position="30"/>
    </location>
</feature>
<evidence type="ECO:0000256" key="5">
    <source>
        <dbReference type="ARBA" id="ARBA00022833"/>
    </source>
</evidence>
<dbReference type="Gene3D" id="4.10.60.10">
    <property type="entry name" value="Zinc finger, CCHC-type"/>
    <property type="match status" value="1"/>
</dbReference>